<evidence type="ECO:0000313" key="6">
    <source>
        <dbReference type="Proteomes" id="UP000319342"/>
    </source>
</evidence>
<proteinExistence type="predicted"/>
<organism evidence="5 6">
    <name type="scientific">Rohdeia mirabilis</name>
    <dbReference type="NCBI Taxonomy" id="2528008"/>
    <lineage>
        <taxon>Bacteria</taxon>
        <taxon>Pseudomonadati</taxon>
        <taxon>Planctomycetota</taxon>
        <taxon>Planctomycetia</taxon>
        <taxon>Planctomycetia incertae sedis</taxon>
        <taxon>Rohdeia</taxon>
    </lineage>
</organism>
<evidence type="ECO:0000313" key="5">
    <source>
        <dbReference type="EMBL" id="QDU85461.1"/>
    </source>
</evidence>
<dbReference type="OrthoDB" id="9776208at2"/>
<keyword evidence="6" id="KW-1185">Reference proteome</keyword>
<feature type="region of interest" description="Disordered" evidence="1">
    <location>
        <begin position="50"/>
        <end position="73"/>
    </location>
</feature>
<accession>A0A518D1V6</accession>
<evidence type="ECO:0000256" key="1">
    <source>
        <dbReference type="SAM" id="MobiDB-lite"/>
    </source>
</evidence>
<feature type="chain" id="PRO_5021869665" description="SH3b domain-containing protein" evidence="3">
    <location>
        <begin position="30"/>
        <end position="324"/>
    </location>
</feature>
<dbReference type="InterPro" id="IPR003646">
    <property type="entry name" value="SH3-like_bac-type"/>
</dbReference>
<evidence type="ECO:0000259" key="4">
    <source>
        <dbReference type="Pfam" id="PF08239"/>
    </source>
</evidence>
<dbReference type="Gene3D" id="2.30.30.40">
    <property type="entry name" value="SH3 Domains"/>
    <property type="match status" value="1"/>
</dbReference>
<dbReference type="EMBL" id="CP036290">
    <property type="protein sequence ID" value="QDU85461.1"/>
    <property type="molecule type" value="Genomic_DNA"/>
</dbReference>
<gene>
    <name evidence="5" type="ORF">Pla163_25920</name>
</gene>
<keyword evidence="2" id="KW-1133">Transmembrane helix</keyword>
<dbReference type="SUPFAM" id="SSF48452">
    <property type="entry name" value="TPR-like"/>
    <property type="match status" value="1"/>
</dbReference>
<feature type="domain" description="SH3b" evidence="4">
    <location>
        <begin position="269"/>
        <end position="317"/>
    </location>
</feature>
<feature type="signal peptide" evidence="3">
    <location>
        <begin position="1"/>
        <end position="29"/>
    </location>
</feature>
<name>A0A518D1V6_9BACT</name>
<evidence type="ECO:0000256" key="2">
    <source>
        <dbReference type="SAM" id="Phobius"/>
    </source>
</evidence>
<dbReference type="AlphaFoldDB" id="A0A518D1V6"/>
<dbReference type="RefSeq" id="WP_145188854.1">
    <property type="nucleotide sequence ID" value="NZ_CP036290.1"/>
</dbReference>
<dbReference type="InterPro" id="IPR011990">
    <property type="entry name" value="TPR-like_helical_dom_sf"/>
</dbReference>
<keyword evidence="2" id="KW-0472">Membrane</keyword>
<dbReference type="Pfam" id="PF08239">
    <property type="entry name" value="SH3_3"/>
    <property type="match status" value="1"/>
</dbReference>
<feature type="transmembrane region" description="Helical" evidence="2">
    <location>
        <begin position="233"/>
        <end position="251"/>
    </location>
</feature>
<dbReference type="Proteomes" id="UP000319342">
    <property type="component" value="Chromosome"/>
</dbReference>
<dbReference type="Gene3D" id="1.25.40.10">
    <property type="entry name" value="Tetratricopeptide repeat domain"/>
    <property type="match status" value="1"/>
</dbReference>
<sequence length="324" mass="34655" precursor="true">MEQRSIARLRPFVAAALVLFAWTARPAAADPARGPFTSLVTVQGSGAQARESSVVEAAAPTPESGGAKDEEAGRFFSEPSDAQRRAAELFDAGVGAWRESRYGRAEELWLVALDTIGAPPETDSADAVLFDRHALLFNLGNAAFRAERPLEAVGWYRAALRHQPRHAATHDNLELARQRAELDGGTGLEPTAAWGAYLAAWTPGEARWLALLGLGPLAVTLLIEALRGGRAAMLWAGSALVVAGVLFAPLVHGHLTADERPQMVIAPEGVSLRSEARTGSTVVARAAAGEDVLRRDALPEWIQVELADGTLGWVPRAELFDLRR</sequence>
<keyword evidence="3" id="KW-0732">Signal</keyword>
<keyword evidence="2" id="KW-0812">Transmembrane</keyword>
<reference evidence="5 6" key="1">
    <citation type="submission" date="2019-02" db="EMBL/GenBank/DDBJ databases">
        <title>Deep-cultivation of Planctomycetes and their phenomic and genomic characterization uncovers novel biology.</title>
        <authorList>
            <person name="Wiegand S."/>
            <person name="Jogler M."/>
            <person name="Boedeker C."/>
            <person name="Pinto D."/>
            <person name="Vollmers J."/>
            <person name="Rivas-Marin E."/>
            <person name="Kohn T."/>
            <person name="Peeters S.H."/>
            <person name="Heuer A."/>
            <person name="Rast P."/>
            <person name="Oberbeckmann S."/>
            <person name="Bunk B."/>
            <person name="Jeske O."/>
            <person name="Meyerdierks A."/>
            <person name="Storesund J.E."/>
            <person name="Kallscheuer N."/>
            <person name="Luecker S."/>
            <person name="Lage O.M."/>
            <person name="Pohl T."/>
            <person name="Merkel B.J."/>
            <person name="Hornburger P."/>
            <person name="Mueller R.-W."/>
            <person name="Bruemmer F."/>
            <person name="Labrenz M."/>
            <person name="Spormann A.M."/>
            <person name="Op den Camp H."/>
            <person name="Overmann J."/>
            <person name="Amann R."/>
            <person name="Jetten M.S.M."/>
            <person name="Mascher T."/>
            <person name="Medema M.H."/>
            <person name="Devos D.P."/>
            <person name="Kaster A.-K."/>
            <person name="Ovreas L."/>
            <person name="Rohde M."/>
            <person name="Galperin M.Y."/>
            <person name="Jogler C."/>
        </authorList>
    </citation>
    <scope>NUCLEOTIDE SEQUENCE [LARGE SCALE GENOMIC DNA]</scope>
    <source>
        <strain evidence="5 6">Pla163</strain>
    </source>
</reference>
<evidence type="ECO:0000256" key="3">
    <source>
        <dbReference type="SAM" id="SignalP"/>
    </source>
</evidence>
<protein>
    <recommendedName>
        <fullName evidence="4">SH3b domain-containing protein</fullName>
    </recommendedName>
</protein>